<organism evidence="3 4">
    <name type="scientific">Halobacillus trueperi</name>
    <dbReference type="NCBI Taxonomy" id="156205"/>
    <lineage>
        <taxon>Bacteria</taxon>
        <taxon>Bacillati</taxon>
        <taxon>Bacillota</taxon>
        <taxon>Bacilli</taxon>
        <taxon>Bacillales</taxon>
        <taxon>Bacillaceae</taxon>
        <taxon>Halobacillus</taxon>
    </lineage>
</organism>
<comment type="caution">
    <text evidence="3">The sequence shown here is derived from an EMBL/GenBank/DDBJ whole genome shotgun (WGS) entry which is preliminary data.</text>
</comment>
<dbReference type="Proteomes" id="UP000256305">
    <property type="component" value="Unassembled WGS sequence"/>
</dbReference>
<keyword evidence="4" id="KW-1185">Reference proteome</keyword>
<protein>
    <submittedName>
        <fullName evidence="3">Uncharacterized protein</fullName>
    </submittedName>
</protein>
<dbReference type="EMBL" id="QTLC01000099">
    <property type="protein sequence ID" value="RDY66048.1"/>
    <property type="molecule type" value="Genomic_DNA"/>
</dbReference>
<proteinExistence type="predicted"/>
<dbReference type="RefSeq" id="WP_089650483.1">
    <property type="nucleotide sequence ID" value="NZ_QTLC01000099.1"/>
</dbReference>
<keyword evidence="1" id="KW-1133">Transmembrane helix</keyword>
<name>A0A3E0IX50_9BACI</name>
<sequence length="61" mass="6893">MIEIMKMISKAIELTVLAVFSVLFAGYALFIYPFEKLSETMSAEVKEKKLKYTPATEKTVA</sequence>
<gene>
    <name evidence="2" type="ORF">DXT76_21445</name>
    <name evidence="3" type="ORF">DYE48_20775</name>
</gene>
<accession>A0A3E0IX50</accession>
<reference evidence="3 4" key="1">
    <citation type="submission" date="2018-08" db="EMBL/GenBank/DDBJ databases">
        <title>Genome sequence of Halobacillus trueperi KCTC 3686.</title>
        <authorList>
            <person name="Cho K.H."/>
            <person name="Kwak M.-J."/>
            <person name="Kim B.-Y."/>
            <person name="Chun J."/>
        </authorList>
    </citation>
    <scope>NUCLEOTIDE SEQUENCE [LARGE SCALE GENOMIC DNA]</scope>
    <source>
        <strain evidence="3 4">KCTC 3686</strain>
    </source>
</reference>
<evidence type="ECO:0000313" key="5">
    <source>
        <dbReference type="Proteomes" id="UP000257032"/>
    </source>
</evidence>
<dbReference type="EMBL" id="QUAE01000043">
    <property type="protein sequence ID" value="REJ05214.1"/>
    <property type="molecule type" value="Genomic_DNA"/>
</dbReference>
<evidence type="ECO:0000313" key="4">
    <source>
        <dbReference type="Proteomes" id="UP000256305"/>
    </source>
</evidence>
<evidence type="ECO:0000313" key="2">
    <source>
        <dbReference type="EMBL" id="RDY66048.1"/>
    </source>
</evidence>
<evidence type="ECO:0000313" key="3">
    <source>
        <dbReference type="EMBL" id="REJ05214.1"/>
    </source>
</evidence>
<keyword evidence="1" id="KW-0472">Membrane</keyword>
<feature type="transmembrane region" description="Helical" evidence="1">
    <location>
        <begin position="12"/>
        <end position="32"/>
    </location>
</feature>
<evidence type="ECO:0000256" key="1">
    <source>
        <dbReference type="SAM" id="Phobius"/>
    </source>
</evidence>
<dbReference type="Proteomes" id="UP000257032">
    <property type="component" value="Unassembled WGS sequence"/>
</dbReference>
<dbReference type="AlphaFoldDB" id="A0A3E0IX50"/>
<reference evidence="2 5" key="2">
    <citation type="submission" date="2018-08" db="EMBL/GenBank/DDBJ databases">
        <title>Genome sequence of strict halophilic Halobacillus trueperi SS1 isolated from Lunsu, a salty water body of North West Himalayas.</title>
        <authorList>
            <person name="Gupta S."/>
            <person name="Sharma P."/>
            <person name="Dev K."/>
            <person name="Baumler D."/>
            <person name="Sourirajan A."/>
        </authorList>
    </citation>
    <scope>NUCLEOTIDE SEQUENCE [LARGE SCALE GENOMIC DNA]</scope>
    <source>
        <strain evidence="2 5">SS1</strain>
    </source>
</reference>
<keyword evidence="1" id="KW-0812">Transmembrane</keyword>